<reference evidence="1" key="2">
    <citation type="submission" date="2020-09" db="EMBL/GenBank/DDBJ databases">
        <authorList>
            <person name="Sun Q."/>
            <person name="Kim S."/>
        </authorList>
    </citation>
    <scope>NUCLEOTIDE SEQUENCE</scope>
    <source>
        <strain evidence="1">KCTC 32513</strain>
    </source>
</reference>
<accession>A0A8J3CPX5</accession>
<gene>
    <name evidence="1" type="ORF">GCM10009069_15490</name>
</gene>
<reference evidence="1" key="1">
    <citation type="journal article" date="2014" name="Int. J. Syst. Evol. Microbiol.">
        <title>Complete genome sequence of Corynebacterium casei LMG S-19264T (=DSM 44701T), isolated from a smear-ripened cheese.</title>
        <authorList>
            <consortium name="US DOE Joint Genome Institute (JGI-PGF)"/>
            <person name="Walter F."/>
            <person name="Albersmeier A."/>
            <person name="Kalinowski J."/>
            <person name="Ruckert C."/>
        </authorList>
    </citation>
    <scope>NUCLEOTIDE SEQUENCE</scope>
    <source>
        <strain evidence="1">KCTC 32513</strain>
    </source>
</reference>
<dbReference type="Pfam" id="PF11932">
    <property type="entry name" value="DUF3450"/>
    <property type="match status" value="2"/>
</dbReference>
<dbReference type="AlphaFoldDB" id="A0A8J3CPX5"/>
<comment type="caution">
    <text evidence="1">The sequence shown here is derived from an EMBL/GenBank/DDBJ whole genome shotgun (WGS) entry which is preliminary data.</text>
</comment>
<evidence type="ECO:0000313" key="1">
    <source>
        <dbReference type="EMBL" id="GHA93338.1"/>
    </source>
</evidence>
<organism evidence="1 2">
    <name type="scientific">Algimonas arctica</name>
    <dbReference type="NCBI Taxonomy" id="1479486"/>
    <lineage>
        <taxon>Bacteria</taxon>
        <taxon>Pseudomonadati</taxon>
        <taxon>Pseudomonadota</taxon>
        <taxon>Alphaproteobacteria</taxon>
        <taxon>Maricaulales</taxon>
        <taxon>Robiginitomaculaceae</taxon>
        <taxon>Algimonas</taxon>
    </lineage>
</organism>
<dbReference type="InterPro" id="IPR016866">
    <property type="entry name" value="UCP028069"/>
</dbReference>
<protein>
    <submittedName>
        <fullName evidence="1">DUF3450 domain-containing protein</fullName>
    </submittedName>
</protein>
<sequence length="256" mass="28586">MAGPAFAQDGAAPSVDQYKLVLQEISDRRTNLAQRQFYIQQQNEEIASLSTRIAGNSASSASDELLPLVREMVAEIEKVMVSDLPFRIERRFALLDDLRADLQAEEVSVFDVYRRAMQLYSQEVGYGLQVSSYQGLNPIADRQGQRYKACLAEAKSPACDLSKEQKIALENGAEIEDLEEQLYDGNYIHFGRLALLYLERDSSEGYRYNQTTSQWDELSNSELLGLRQNVRIARGESAIGTMTAPIRIGEAGADAS</sequence>
<name>A0A8J3CPX5_9PROT</name>
<proteinExistence type="predicted"/>
<dbReference type="Proteomes" id="UP000634004">
    <property type="component" value="Unassembled WGS sequence"/>
</dbReference>
<dbReference type="EMBL" id="BMZH01000005">
    <property type="protein sequence ID" value="GHA93338.1"/>
    <property type="molecule type" value="Genomic_DNA"/>
</dbReference>
<evidence type="ECO:0000313" key="2">
    <source>
        <dbReference type="Proteomes" id="UP000634004"/>
    </source>
</evidence>
<keyword evidence="2" id="KW-1185">Reference proteome</keyword>